<evidence type="ECO:0000256" key="7">
    <source>
        <dbReference type="ARBA" id="ARBA00023136"/>
    </source>
</evidence>
<keyword evidence="4 9" id="KW-0812">Transmembrane</keyword>
<feature type="transmembrane region" description="Helical" evidence="9">
    <location>
        <begin position="14"/>
        <end position="37"/>
    </location>
</feature>
<feature type="transmembrane region" description="Helical" evidence="9">
    <location>
        <begin position="44"/>
        <end position="64"/>
    </location>
</feature>
<evidence type="ECO:0000313" key="10">
    <source>
        <dbReference type="EMBL" id="KMO40893.1"/>
    </source>
</evidence>
<dbReference type="EMBL" id="LABY01000040">
    <property type="protein sequence ID" value="KMO40893.1"/>
    <property type="molecule type" value="Genomic_DNA"/>
</dbReference>
<dbReference type="Proteomes" id="UP000035955">
    <property type="component" value="Unassembled WGS sequence"/>
</dbReference>
<evidence type="ECO:0000256" key="1">
    <source>
        <dbReference type="ARBA" id="ARBA00004651"/>
    </source>
</evidence>
<dbReference type="GO" id="GO:0006865">
    <property type="term" value="P:amino acid transport"/>
    <property type="evidence" value="ECO:0007669"/>
    <property type="project" value="UniProtKB-KW"/>
</dbReference>
<dbReference type="RefSeq" id="WP_048443417.1">
    <property type="nucleotide sequence ID" value="NZ_LABY01000040.1"/>
</dbReference>
<dbReference type="GO" id="GO:0005886">
    <property type="term" value="C:plasma membrane"/>
    <property type="evidence" value="ECO:0007669"/>
    <property type="project" value="UniProtKB-SubCell"/>
</dbReference>
<evidence type="ECO:0000256" key="4">
    <source>
        <dbReference type="ARBA" id="ARBA00022692"/>
    </source>
</evidence>
<organism evidence="10 11">
    <name type="scientific">Methylobacterium variabile</name>
    <dbReference type="NCBI Taxonomy" id="298794"/>
    <lineage>
        <taxon>Bacteria</taxon>
        <taxon>Pseudomonadati</taxon>
        <taxon>Pseudomonadota</taxon>
        <taxon>Alphaproteobacteria</taxon>
        <taxon>Hyphomicrobiales</taxon>
        <taxon>Methylobacteriaceae</taxon>
        <taxon>Methylobacterium</taxon>
    </lineage>
</organism>
<dbReference type="Pfam" id="PF02653">
    <property type="entry name" value="BPD_transp_2"/>
    <property type="match status" value="1"/>
</dbReference>
<keyword evidence="7 9" id="KW-0472">Membrane</keyword>
<protein>
    <submittedName>
        <fullName evidence="10">ABC transporter permease</fullName>
    </submittedName>
</protein>
<proteinExistence type="inferred from homology"/>
<dbReference type="InterPro" id="IPR052157">
    <property type="entry name" value="BCAA_transport_permease"/>
</dbReference>
<feature type="transmembrane region" description="Helical" evidence="9">
    <location>
        <begin position="148"/>
        <end position="169"/>
    </location>
</feature>
<dbReference type="OrthoDB" id="9807115at2"/>
<evidence type="ECO:0000313" key="11">
    <source>
        <dbReference type="Proteomes" id="UP000035955"/>
    </source>
</evidence>
<gene>
    <name evidence="10" type="ORF">VQ02_06890</name>
</gene>
<evidence type="ECO:0000256" key="8">
    <source>
        <dbReference type="ARBA" id="ARBA00037998"/>
    </source>
</evidence>
<evidence type="ECO:0000256" key="3">
    <source>
        <dbReference type="ARBA" id="ARBA00022475"/>
    </source>
</evidence>
<dbReference type="InterPro" id="IPR001851">
    <property type="entry name" value="ABC_transp_permease"/>
</dbReference>
<comment type="subcellular location">
    <subcellularLocation>
        <location evidence="1">Cell membrane</location>
        <topology evidence="1">Multi-pass membrane protein</topology>
    </subcellularLocation>
</comment>
<comment type="similarity">
    <text evidence="8">Belongs to the binding-protein-dependent transport system permease family. LivHM subfamily.</text>
</comment>
<dbReference type="PATRIC" id="fig|298794.3.peg.5578"/>
<keyword evidence="2" id="KW-0813">Transport</keyword>
<feature type="transmembrane region" description="Helical" evidence="9">
    <location>
        <begin position="274"/>
        <end position="292"/>
    </location>
</feature>
<keyword evidence="6 9" id="KW-1133">Transmembrane helix</keyword>
<dbReference type="CDD" id="cd06582">
    <property type="entry name" value="TM_PBP1_LivH_like"/>
    <property type="match status" value="1"/>
</dbReference>
<evidence type="ECO:0000256" key="9">
    <source>
        <dbReference type="SAM" id="Phobius"/>
    </source>
</evidence>
<keyword evidence="3" id="KW-1003">Cell membrane</keyword>
<feature type="transmembrane region" description="Helical" evidence="9">
    <location>
        <begin position="105"/>
        <end position="128"/>
    </location>
</feature>
<feature type="transmembrane region" description="Helical" evidence="9">
    <location>
        <begin position="240"/>
        <end position="262"/>
    </location>
</feature>
<evidence type="ECO:0000256" key="2">
    <source>
        <dbReference type="ARBA" id="ARBA00022448"/>
    </source>
</evidence>
<evidence type="ECO:0000256" key="6">
    <source>
        <dbReference type="ARBA" id="ARBA00022989"/>
    </source>
</evidence>
<keyword evidence="5" id="KW-0029">Amino-acid transport</keyword>
<keyword evidence="11" id="KW-1185">Reference proteome</keyword>
<comment type="caution">
    <text evidence="10">The sequence shown here is derived from an EMBL/GenBank/DDBJ whole genome shotgun (WGS) entry which is preliminary data.</text>
</comment>
<dbReference type="AlphaFoldDB" id="A0A0J6T5Q5"/>
<sequence>MTDLTIGGFPLDLLALQLVTGVALGAIYVLVGIGLSLIFGLMNVVNFAHGAFFMVGAYVGVFLYGYTGSFWLSLVAAPLAMGLLGLAVERVLVRPLYGRGIDDPLLLTFGLSYVMVESVRIAFGLTGLPFGAPPELRGAVDLGIGYFPLYRLFLIAFSLTVVGALWLFIERTSFGLVIRAGARDPQIVQVLGIEISKVWLAVFGLGCALAGLAGILAAPLQGVTPEMGIPVLAEAFVVTVVGGMGSLAGAVLAGLLVGIVVAMTSLVAPDMTKMAIFALMALVLLVRPRGLLGRAGALG</sequence>
<evidence type="ECO:0000256" key="5">
    <source>
        <dbReference type="ARBA" id="ARBA00022970"/>
    </source>
</evidence>
<feature type="transmembrane region" description="Helical" evidence="9">
    <location>
        <begin position="198"/>
        <end position="220"/>
    </location>
</feature>
<dbReference type="PANTHER" id="PTHR11795:SF442">
    <property type="entry name" value="ABC TRANSPORTER ATP-BINDING PROTEIN"/>
    <property type="match status" value="1"/>
</dbReference>
<reference evidence="10 11" key="1">
    <citation type="submission" date="2015-03" db="EMBL/GenBank/DDBJ databases">
        <title>Genome sequencing of Methylobacterium variabile DSM 16961.</title>
        <authorList>
            <person name="Chaudhry V."/>
            <person name="Patil P.B."/>
        </authorList>
    </citation>
    <scope>NUCLEOTIDE SEQUENCE [LARGE SCALE GENOMIC DNA]</scope>
    <source>
        <strain evidence="10 11">DSM 16961</strain>
    </source>
</reference>
<feature type="transmembrane region" description="Helical" evidence="9">
    <location>
        <begin position="70"/>
        <end position="93"/>
    </location>
</feature>
<dbReference type="PANTHER" id="PTHR11795">
    <property type="entry name" value="BRANCHED-CHAIN AMINO ACID TRANSPORT SYSTEM PERMEASE PROTEIN LIVH"/>
    <property type="match status" value="1"/>
</dbReference>
<dbReference type="GO" id="GO:0022857">
    <property type="term" value="F:transmembrane transporter activity"/>
    <property type="evidence" value="ECO:0007669"/>
    <property type="project" value="InterPro"/>
</dbReference>
<accession>A0A0J6T5Q5</accession>
<name>A0A0J6T5Q5_9HYPH</name>